<dbReference type="AlphaFoldDB" id="A0A9X4RL31"/>
<feature type="binding site" evidence="14">
    <location>
        <position position="72"/>
    </location>
    <ligand>
        <name>FMN</name>
        <dbReference type="ChEBI" id="CHEBI:58210"/>
    </ligand>
</feature>
<dbReference type="NCBIfam" id="TIGR00737">
    <property type="entry name" value="nifR3_yhdG"/>
    <property type="match status" value="1"/>
</dbReference>
<dbReference type="InterPro" id="IPR001269">
    <property type="entry name" value="DUS_fam"/>
</dbReference>
<feature type="binding site" evidence="14">
    <location>
        <begin position="226"/>
        <end position="227"/>
    </location>
    <ligand>
        <name>FMN</name>
        <dbReference type="ChEBI" id="CHEBI:58210"/>
    </ligand>
</feature>
<reference evidence="16" key="2">
    <citation type="submission" date="2022-10" db="EMBL/GenBank/DDBJ databases">
        <authorList>
            <person name="Aronson H.S."/>
        </authorList>
    </citation>
    <scope>NUCLEOTIDE SEQUENCE</scope>
    <source>
        <strain evidence="16">RS19-109</strain>
    </source>
</reference>
<feature type="binding site" evidence="14">
    <location>
        <position position="171"/>
    </location>
    <ligand>
        <name>FMN</name>
        <dbReference type="ChEBI" id="CHEBI:58210"/>
    </ligand>
</feature>
<dbReference type="InterPro" id="IPR013785">
    <property type="entry name" value="Aldolase_TIM"/>
</dbReference>
<dbReference type="Pfam" id="PF01207">
    <property type="entry name" value="Dus"/>
    <property type="match status" value="1"/>
</dbReference>
<evidence type="ECO:0000256" key="3">
    <source>
        <dbReference type="ARBA" id="ARBA00022555"/>
    </source>
</evidence>
<organism evidence="16 17">
    <name type="scientific">Thiovibrio frasassiensis</name>
    <dbReference type="NCBI Taxonomy" id="2984131"/>
    <lineage>
        <taxon>Bacteria</taxon>
        <taxon>Pseudomonadati</taxon>
        <taxon>Thermodesulfobacteriota</taxon>
        <taxon>Desulfobulbia</taxon>
        <taxon>Desulfobulbales</taxon>
        <taxon>Thiovibrionaceae</taxon>
        <taxon>Thiovibrio</taxon>
    </lineage>
</organism>
<evidence type="ECO:0000256" key="8">
    <source>
        <dbReference type="ARBA" id="ARBA00022884"/>
    </source>
</evidence>
<dbReference type="Gene3D" id="1.10.1200.80">
    <property type="entry name" value="Putative flavin oxidoreducatase, domain 2"/>
    <property type="match status" value="1"/>
</dbReference>
<comment type="catalytic activity">
    <reaction evidence="10">
        <text>a 5,6-dihydrouridine in tRNA + NADP(+) = a uridine in tRNA + NADPH + H(+)</text>
        <dbReference type="Rhea" id="RHEA:23624"/>
        <dbReference type="Rhea" id="RHEA-COMP:13339"/>
        <dbReference type="Rhea" id="RHEA-COMP:13887"/>
        <dbReference type="ChEBI" id="CHEBI:15378"/>
        <dbReference type="ChEBI" id="CHEBI:57783"/>
        <dbReference type="ChEBI" id="CHEBI:58349"/>
        <dbReference type="ChEBI" id="CHEBI:65315"/>
        <dbReference type="ChEBI" id="CHEBI:74443"/>
    </reaction>
</comment>
<evidence type="ECO:0000256" key="10">
    <source>
        <dbReference type="ARBA" id="ARBA00048205"/>
    </source>
</evidence>
<dbReference type="GO" id="GO:0000049">
    <property type="term" value="F:tRNA binding"/>
    <property type="evidence" value="ECO:0007669"/>
    <property type="project" value="UniProtKB-KW"/>
</dbReference>
<evidence type="ECO:0000256" key="5">
    <source>
        <dbReference type="ARBA" id="ARBA00022643"/>
    </source>
</evidence>
<protein>
    <recommendedName>
        <fullName evidence="12">tRNA-dihydrouridine synthase</fullName>
        <ecNumber evidence="12">1.3.1.-</ecNumber>
    </recommendedName>
</protein>
<keyword evidence="14" id="KW-0547">Nucleotide-binding</keyword>
<name>A0A9X4RL31_9BACT</name>
<evidence type="ECO:0000313" key="17">
    <source>
        <dbReference type="Proteomes" id="UP001154240"/>
    </source>
</evidence>
<feature type="active site" description="Proton donor" evidence="13">
    <location>
        <position position="102"/>
    </location>
</feature>
<dbReference type="PIRSF" id="PIRSF006621">
    <property type="entry name" value="Dus"/>
    <property type="match status" value="1"/>
</dbReference>
<evidence type="ECO:0000256" key="7">
    <source>
        <dbReference type="ARBA" id="ARBA00022857"/>
    </source>
</evidence>
<sequence length="317" mass="34431">MSFSLGTITLINPFILAPMAGCTDLPFRLLCKEHGAALCYSEMIECHDLVARKPECLELLRTDAAEQPVAMQLYGNNPGMMGEAAAILNELPIACIDINMGCPMEKVVQNGAGAALMKNPHLAEKIITSVCKNSTKPVTVKIRSGWNQHTITAPEIAKIAEGSGAQAIAIHARTWSDGFSGPIDHRVLLQVMESVSIPIFANGDVTSHEEGLFLLKKLGCAGVMIGRAALGAPWIFSGRVNQHPSMAYRVKALLRHLELAETHLGPEPDLSKIRNHAWKYFRGAPTGPAIRKQIDATTTYPALRAFIHTLAERVLQQ</sequence>
<evidence type="ECO:0000256" key="12">
    <source>
        <dbReference type="PIRNR" id="PIRNR006621"/>
    </source>
</evidence>
<dbReference type="PROSITE" id="PS01136">
    <property type="entry name" value="UPF0034"/>
    <property type="match status" value="1"/>
</dbReference>
<keyword evidence="9 12" id="KW-0560">Oxidoreductase</keyword>
<dbReference type="GO" id="GO:0050660">
    <property type="term" value="F:flavin adenine dinucleotide binding"/>
    <property type="evidence" value="ECO:0007669"/>
    <property type="project" value="InterPro"/>
</dbReference>
<accession>A0A9X4RL31</accession>
<evidence type="ECO:0000256" key="1">
    <source>
        <dbReference type="ARBA" id="ARBA00001917"/>
    </source>
</evidence>
<dbReference type="InterPro" id="IPR024036">
    <property type="entry name" value="tRNA-dHydroUridine_Synthase_C"/>
</dbReference>
<evidence type="ECO:0000256" key="6">
    <source>
        <dbReference type="ARBA" id="ARBA00022694"/>
    </source>
</evidence>
<gene>
    <name evidence="16" type="primary">dusB</name>
    <name evidence="16" type="ORF">OLX77_03500</name>
</gene>
<dbReference type="EC" id="1.3.1.-" evidence="12"/>
<dbReference type="PANTHER" id="PTHR45846:SF1">
    <property type="entry name" value="TRNA-DIHYDROURIDINE(47) SYNTHASE [NAD(P)(+)]-LIKE"/>
    <property type="match status" value="1"/>
</dbReference>
<dbReference type="InterPro" id="IPR018517">
    <property type="entry name" value="tRNA_hU_synthase_CS"/>
</dbReference>
<dbReference type="GO" id="GO:0017150">
    <property type="term" value="F:tRNA dihydrouridine synthase activity"/>
    <property type="evidence" value="ECO:0007669"/>
    <property type="project" value="InterPro"/>
</dbReference>
<comment type="caution">
    <text evidence="16">The sequence shown here is derived from an EMBL/GenBank/DDBJ whole genome shotgun (WGS) entry which is preliminary data.</text>
</comment>
<comment type="similarity">
    <text evidence="12">Belongs to the dus family.</text>
</comment>
<keyword evidence="5 12" id="KW-0288">FMN</keyword>
<dbReference type="InterPro" id="IPR035587">
    <property type="entry name" value="DUS-like_FMN-bd"/>
</dbReference>
<dbReference type="EMBL" id="JAPHEH010000001">
    <property type="protein sequence ID" value="MDG4475224.1"/>
    <property type="molecule type" value="Genomic_DNA"/>
</dbReference>
<comment type="cofactor">
    <cofactor evidence="1 12 14">
        <name>FMN</name>
        <dbReference type="ChEBI" id="CHEBI:58210"/>
    </cofactor>
</comment>
<evidence type="ECO:0000256" key="11">
    <source>
        <dbReference type="ARBA" id="ARBA00048802"/>
    </source>
</evidence>
<comment type="catalytic activity">
    <reaction evidence="11">
        <text>a 5,6-dihydrouridine in tRNA + NAD(+) = a uridine in tRNA + NADH + H(+)</text>
        <dbReference type="Rhea" id="RHEA:54452"/>
        <dbReference type="Rhea" id="RHEA-COMP:13339"/>
        <dbReference type="Rhea" id="RHEA-COMP:13887"/>
        <dbReference type="ChEBI" id="CHEBI:15378"/>
        <dbReference type="ChEBI" id="CHEBI:57540"/>
        <dbReference type="ChEBI" id="CHEBI:57945"/>
        <dbReference type="ChEBI" id="CHEBI:65315"/>
        <dbReference type="ChEBI" id="CHEBI:74443"/>
    </reaction>
</comment>
<dbReference type="Gene3D" id="3.20.20.70">
    <property type="entry name" value="Aldolase class I"/>
    <property type="match status" value="1"/>
</dbReference>
<evidence type="ECO:0000259" key="15">
    <source>
        <dbReference type="Pfam" id="PF01207"/>
    </source>
</evidence>
<evidence type="ECO:0000256" key="4">
    <source>
        <dbReference type="ARBA" id="ARBA00022630"/>
    </source>
</evidence>
<feature type="binding site" evidence="14">
    <location>
        <position position="141"/>
    </location>
    <ligand>
        <name>FMN</name>
        <dbReference type="ChEBI" id="CHEBI:58210"/>
    </ligand>
</feature>
<evidence type="ECO:0000256" key="13">
    <source>
        <dbReference type="PIRSR" id="PIRSR006621-1"/>
    </source>
</evidence>
<evidence type="ECO:0000256" key="2">
    <source>
        <dbReference type="ARBA" id="ARBA00002790"/>
    </source>
</evidence>
<evidence type="ECO:0000256" key="14">
    <source>
        <dbReference type="PIRSR" id="PIRSR006621-2"/>
    </source>
</evidence>
<dbReference type="Proteomes" id="UP001154240">
    <property type="component" value="Unassembled WGS sequence"/>
</dbReference>
<keyword evidence="3" id="KW-0820">tRNA-binding</keyword>
<evidence type="ECO:0000313" key="16">
    <source>
        <dbReference type="EMBL" id="MDG4475224.1"/>
    </source>
</evidence>
<dbReference type="PANTHER" id="PTHR45846">
    <property type="entry name" value="TRNA-DIHYDROURIDINE(47) SYNTHASE [NAD(P)(+)]-LIKE"/>
    <property type="match status" value="1"/>
</dbReference>
<proteinExistence type="inferred from homology"/>
<dbReference type="SUPFAM" id="SSF51395">
    <property type="entry name" value="FMN-linked oxidoreductases"/>
    <property type="match status" value="1"/>
</dbReference>
<keyword evidence="7" id="KW-0521">NADP</keyword>
<dbReference type="InterPro" id="IPR004652">
    <property type="entry name" value="DusB-like"/>
</dbReference>
<keyword evidence="17" id="KW-1185">Reference proteome</keyword>
<feature type="binding site" evidence="14">
    <location>
        <begin position="18"/>
        <end position="20"/>
    </location>
    <ligand>
        <name>FMN</name>
        <dbReference type="ChEBI" id="CHEBI:58210"/>
    </ligand>
</feature>
<reference evidence="16" key="1">
    <citation type="journal article" date="2022" name="bioRxiv">
        <title>Thiovibrio frasassiensisgen. nov., sp. nov., an autotrophic, elemental sulfur disproportionating bacterium isolated from sulfidic karst sediment, and proposal of Thiovibrionaceae fam. nov.</title>
        <authorList>
            <person name="Aronson H."/>
            <person name="Thomas C."/>
            <person name="Bhattacharyya M."/>
            <person name="Eckstein S."/>
            <person name="Jensen S."/>
            <person name="Barco R."/>
            <person name="Macalady J."/>
            <person name="Amend J."/>
        </authorList>
    </citation>
    <scope>NUCLEOTIDE SEQUENCE</scope>
    <source>
        <strain evidence="16">RS19-109</strain>
    </source>
</reference>
<keyword evidence="8" id="KW-0694">RNA-binding</keyword>
<dbReference type="CDD" id="cd02801">
    <property type="entry name" value="DUS_like_FMN"/>
    <property type="match status" value="1"/>
</dbReference>
<dbReference type="RefSeq" id="WP_307632199.1">
    <property type="nucleotide sequence ID" value="NZ_JAPHEH010000001.1"/>
</dbReference>
<keyword evidence="4 12" id="KW-0285">Flavoprotein</keyword>
<comment type="function">
    <text evidence="2 12">Catalyzes the synthesis of 5,6-dihydrouridine (D), a modified base found in the D-loop of most tRNAs, via the reduction of the C5-C6 double bond in target uridines.</text>
</comment>
<evidence type="ECO:0000256" key="9">
    <source>
        <dbReference type="ARBA" id="ARBA00023002"/>
    </source>
</evidence>
<feature type="domain" description="DUS-like FMN-binding" evidence="15">
    <location>
        <begin position="15"/>
        <end position="299"/>
    </location>
</feature>
<keyword evidence="6 12" id="KW-0819">tRNA processing</keyword>